<dbReference type="Proteomes" id="UP001596105">
    <property type="component" value="Unassembled WGS sequence"/>
</dbReference>
<evidence type="ECO:0000256" key="1">
    <source>
        <dbReference type="ARBA" id="ARBA00022603"/>
    </source>
</evidence>
<dbReference type="PANTHER" id="PTHR12049">
    <property type="entry name" value="PROTEIN ARGININE METHYLTRANSFERASE NDUFAF7, MITOCHONDRIAL"/>
    <property type="match status" value="1"/>
</dbReference>
<accession>A0ABW0LQ25</accession>
<comment type="caution">
    <text evidence="3">The sequence shown here is derived from an EMBL/GenBank/DDBJ whole genome shotgun (WGS) entry which is preliminary data.</text>
</comment>
<evidence type="ECO:0000313" key="3">
    <source>
        <dbReference type="EMBL" id="MFC5467147.1"/>
    </source>
</evidence>
<dbReference type="InterPro" id="IPR038375">
    <property type="entry name" value="NDUFAF7_sf"/>
</dbReference>
<gene>
    <name evidence="3" type="ORF">ACFPPD_00325</name>
</gene>
<keyword evidence="1 3" id="KW-0489">Methyltransferase</keyword>
<evidence type="ECO:0000256" key="2">
    <source>
        <dbReference type="ARBA" id="ARBA00022679"/>
    </source>
</evidence>
<evidence type="ECO:0000313" key="4">
    <source>
        <dbReference type="Proteomes" id="UP001596105"/>
    </source>
</evidence>
<name>A0ABW0LQ25_9BACL</name>
<dbReference type="RefSeq" id="WP_209747545.1">
    <property type="nucleotide sequence ID" value="NZ_JBHSMH010000001.1"/>
</dbReference>
<dbReference type="InterPro" id="IPR029063">
    <property type="entry name" value="SAM-dependent_MTases_sf"/>
</dbReference>
<dbReference type="GO" id="GO:0032259">
    <property type="term" value="P:methylation"/>
    <property type="evidence" value="ECO:0007669"/>
    <property type="project" value="UniProtKB-KW"/>
</dbReference>
<protein>
    <submittedName>
        <fullName evidence="3">Class I SAM-dependent methyltransferase</fullName>
    </submittedName>
</protein>
<dbReference type="Pfam" id="PF02636">
    <property type="entry name" value="Methyltransf_28"/>
    <property type="match status" value="1"/>
</dbReference>
<dbReference type="PANTHER" id="PTHR12049:SF7">
    <property type="entry name" value="PROTEIN ARGININE METHYLTRANSFERASE NDUFAF7, MITOCHONDRIAL"/>
    <property type="match status" value="1"/>
</dbReference>
<dbReference type="GO" id="GO:0008168">
    <property type="term" value="F:methyltransferase activity"/>
    <property type="evidence" value="ECO:0007669"/>
    <property type="project" value="UniProtKB-KW"/>
</dbReference>
<sequence>MEKNRTETPLEPVLKRLIANSDVRGRAENGETLSAIPFHQYMTHCLYHPDFGYYRSGAARVGREGDFYTSAFVGDVMGGQLASELTRLAKAEFPGDKLVRVFDWGGGTGRLAKQMLDAWAAIPEDAGLRFQCTVVDGNPSHRESAREALAPYIVAGSADVLSDSEDDKINGRFASGPVIVVANELIDAFPVHRLTLRRGVITERGVAYREGEGFVHCLMELTDERLRKRLGESKAKPSEGQSFEMNLAAEAWFESLSDRLARADAKALIVFVDYGDETEELLAPHRMDGTLLGYMGHRALNDPFARPGEQDLTAHVDFGALRRAAERIGWKERWYGTQKRFLVESGVLAKLSEHAIADPFHPTVRRNRAIRQLLLSDGMSELFKVQILSNR</sequence>
<dbReference type="EMBL" id="JBHSMH010000001">
    <property type="protein sequence ID" value="MFC5467147.1"/>
    <property type="molecule type" value="Genomic_DNA"/>
</dbReference>
<dbReference type="Gene3D" id="3.40.50.12710">
    <property type="match status" value="1"/>
</dbReference>
<dbReference type="SUPFAM" id="SSF53335">
    <property type="entry name" value="S-adenosyl-L-methionine-dependent methyltransferases"/>
    <property type="match status" value="1"/>
</dbReference>
<keyword evidence="4" id="KW-1185">Reference proteome</keyword>
<proteinExistence type="predicted"/>
<keyword evidence="2" id="KW-0808">Transferase</keyword>
<dbReference type="InterPro" id="IPR003788">
    <property type="entry name" value="NDUFAF7"/>
</dbReference>
<reference evidence="4" key="1">
    <citation type="journal article" date="2019" name="Int. J. Syst. Evol. Microbiol.">
        <title>The Global Catalogue of Microorganisms (GCM) 10K type strain sequencing project: providing services to taxonomists for standard genome sequencing and annotation.</title>
        <authorList>
            <consortium name="The Broad Institute Genomics Platform"/>
            <consortium name="The Broad Institute Genome Sequencing Center for Infectious Disease"/>
            <person name="Wu L."/>
            <person name="Ma J."/>
        </authorList>
    </citation>
    <scope>NUCLEOTIDE SEQUENCE [LARGE SCALE GENOMIC DNA]</scope>
    <source>
        <strain evidence="4">CCUG 57113</strain>
    </source>
</reference>
<organism evidence="3 4">
    <name type="scientific">Cohnella suwonensis</name>
    <dbReference type="NCBI Taxonomy" id="696072"/>
    <lineage>
        <taxon>Bacteria</taxon>
        <taxon>Bacillati</taxon>
        <taxon>Bacillota</taxon>
        <taxon>Bacilli</taxon>
        <taxon>Bacillales</taxon>
        <taxon>Paenibacillaceae</taxon>
        <taxon>Cohnella</taxon>
    </lineage>
</organism>